<evidence type="ECO:0000256" key="1">
    <source>
        <dbReference type="SAM" id="MobiDB-lite"/>
    </source>
</evidence>
<keyword evidence="3" id="KW-1185">Reference proteome</keyword>
<sequence>MATLVHAPSSPEPQGSLFDAEASLHPAYAQNNWGYTIDVDDHDNHKSHNLPAANGIWMGMAAPASYCDTTTAFSAPLSVAAWSDHGTAPEGSAWDSPANPLPSFGPDRPLWPVAPTNAAFTNPWCPRNQPIPSPLSEAPPYIVTQSPPTANDEDNGLNGERLRTEYSTSYSHKSSTTGTTTPSPSYISGSRPRDKPKSRANHSPIPSSSASNLKRPATPATTTAAGGGGPEQDEPTIPRQRTPKRQHRSDTGTPGPSPAVSTASSMTTTTTTTTTTATTTATAVSNTSNSTTATTGKTTLGGVLPADVDPRIACERIRRQAWERSSAQALEMAQRRTMLRRGHEHGALEREMERLRVNLGLMKQREREDCLDLN</sequence>
<proteinExistence type="predicted"/>
<accession>A0AAN6SYS1</accession>
<reference evidence="2" key="2">
    <citation type="submission" date="2023-05" db="EMBL/GenBank/DDBJ databases">
        <authorList>
            <consortium name="Lawrence Berkeley National Laboratory"/>
            <person name="Steindorff A."/>
            <person name="Hensen N."/>
            <person name="Bonometti L."/>
            <person name="Westerberg I."/>
            <person name="Brannstrom I.O."/>
            <person name="Guillou S."/>
            <person name="Cros-Aarteil S."/>
            <person name="Calhoun S."/>
            <person name="Haridas S."/>
            <person name="Kuo A."/>
            <person name="Mondo S."/>
            <person name="Pangilinan J."/>
            <person name="Riley R."/>
            <person name="Labutti K."/>
            <person name="Andreopoulos B."/>
            <person name="Lipzen A."/>
            <person name="Chen C."/>
            <person name="Yanf M."/>
            <person name="Daum C."/>
            <person name="Ng V."/>
            <person name="Clum A."/>
            <person name="Ohm R."/>
            <person name="Martin F."/>
            <person name="Silar P."/>
            <person name="Natvig D."/>
            <person name="Lalanne C."/>
            <person name="Gautier V."/>
            <person name="Ament-Velasquez S.L."/>
            <person name="Kruys A."/>
            <person name="Hutchinson M.I."/>
            <person name="Powell A.J."/>
            <person name="Barry K."/>
            <person name="Miller A.N."/>
            <person name="Grigoriev I.V."/>
            <person name="Debuchy R."/>
            <person name="Gladieux P."/>
            <person name="Thoren M.H."/>
            <person name="Johannesson H."/>
        </authorList>
    </citation>
    <scope>NUCLEOTIDE SEQUENCE</scope>
    <source>
        <strain evidence="2">CBS 757.83</strain>
    </source>
</reference>
<name>A0AAN6SYS1_9PEZI</name>
<protein>
    <submittedName>
        <fullName evidence="2">Uncharacterized protein</fullName>
    </submittedName>
</protein>
<feature type="region of interest" description="Disordered" evidence="1">
    <location>
        <begin position="124"/>
        <end position="304"/>
    </location>
</feature>
<feature type="compositionally biased region" description="Low complexity" evidence="1">
    <location>
        <begin position="259"/>
        <end position="298"/>
    </location>
</feature>
<dbReference type="AlphaFoldDB" id="A0AAN6SYS1"/>
<reference evidence="2" key="1">
    <citation type="journal article" date="2023" name="Mol. Phylogenet. Evol.">
        <title>Genome-scale phylogeny and comparative genomics of the fungal order Sordariales.</title>
        <authorList>
            <person name="Hensen N."/>
            <person name="Bonometti L."/>
            <person name="Westerberg I."/>
            <person name="Brannstrom I.O."/>
            <person name="Guillou S."/>
            <person name="Cros-Aarteil S."/>
            <person name="Calhoun S."/>
            <person name="Haridas S."/>
            <person name="Kuo A."/>
            <person name="Mondo S."/>
            <person name="Pangilinan J."/>
            <person name="Riley R."/>
            <person name="LaButti K."/>
            <person name="Andreopoulos B."/>
            <person name="Lipzen A."/>
            <person name="Chen C."/>
            <person name="Yan M."/>
            <person name="Daum C."/>
            <person name="Ng V."/>
            <person name="Clum A."/>
            <person name="Steindorff A."/>
            <person name="Ohm R.A."/>
            <person name="Martin F."/>
            <person name="Silar P."/>
            <person name="Natvig D.O."/>
            <person name="Lalanne C."/>
            <person name="Gautier V."/>
            <person name="Ament-Velasquez S.L."/>
            <person name="Kruys A."/>
            <person name="Hutchinson M.I."/>
            <person name="Powell A.J."/>
            <person name="Barry K."/>
            <person name="Miller A.N."/>
            <person name="Grigoriev I.V."/>
            <person name="Debuchy R."/>
            <person name="Gladieux P."/>
            <person name="Hiltunen Thoren M."/>
            <person name="Johannesson H."/>
        </authorList>
    </citation>
    <scope>NUCLEOTIDE SEQUENCE</scope>
    <source>
        <strain evidence="2">CBS 757.83</strain>
    </source>
</reference>
<gene>
    <name evidence="2" type="ORF">N658DRAFT_509230</name>
</gene>
<dbReference type="EMBL" id="MU863655">
    <property type="protein sequence ID" value="KAK4098785.1"/>
    <property type="molecule type" value="Genomic_DNA"/>
</dbReference>
<evidence type="ECO:0000313" key="2">
    <source>
        <dbReference type="EMBL" id="KAK4098785.1"/>
    </source>
</evidence>
<evidence type="ECO:0000313" key="3">
    <source>
        <dbReference type="Proteomes" id="UP001305647"/>
    </source>
</evidence>
<feature type="compositionally biased region" description="Low complexity" evidence="1">
    <location>
        <begin position="165"/>
        <end position="190"/>
    </location>
</feature>
<organism evidence="2 3">
    <name type="scientific">Parathielavia hyrcaniae</name>
    <dbReference type="NCBI Taxonomy" id="113614"/>
    <lineage>
        <taxon>Eukaryota</taxon>
        <taxon>Fungi</taxon>
        <taxon>Dikarya</taxon>
        <taxon>Ascomycota</taxon>
        <taxon>Pezizomycotina</taxon>
        <taxon>Sordariomycetes</taxon>
        <taxon>Sordariomycetidae</taxon>
        <taxon>Sordariales</taxon>
        <taxon>Chaetomiaceae</taxon>
        <taxon>Parathielavia</taxon>
    </lineage>
</organism>
<comment type="caution">
    <text evidence="2">The sequence shown here is derived from an EMBL/GenBank/DDBJ whole genome shotgun (WGS) entry which is preliminary data.</text>
</comment>
<dbReference type="Proteomes" id="UP001305647">
    <property type="component" value="Unassembled WGS sequence"/>
</dbReference>